<evidence type="ECO:0000256" key="4">
    <source>
        <dbReference type="PROSITE-ProRule" id="PRU00175"/>
    </source>
</evidence>
<evidence type="ECO:0000259" key="6">
    <source>
        <dbReference type="PROSITE" id="PS50089"/>
    </source>
</evidence>
<dbReference type="SMART" id="SM00744">
    <property type="entry name" value="RINGv"/>
    <property type="match status" value="1"/>
</dbReference>
<keyword evidence="2 4" id="KW-0863">Zinc-finger</keyword>
<dbReference type="Proteomes" id="UP000689195">
    <property type="component" value="Unassembled WGS sequence"/>
</dbReference>
<feature type="compositionally biased region" description="Low complexity" evidence="5">
    <location>
        <begin position="88"/>
        <end position="98"/>
    </location>
</feature>
<dbReference type="SMART" id="SM00184">
    <property type="entry name" value="RING"/>
    <property type="match status" value="1"/>
</dbReference>
<evidence type="ECO:0000256" key="2">
    <source>
        <dbReference type="ARBA" id="ARBA00022771"/>
    </source>
</evidence>
<dbReference type="PANTHER" id="PTHR45931:SF3">
    <property type="entry name" value="RING ZINC FINGER-CONTAINING PROTEIN"/>
    <property type="match status" value="1"/>
</dbReference>
<keyword evidence="3" id="KW-0862">Zinc</keyword>
<evidence type="ECO:0000256" key="1">
    <source>
        <dbReference type="ARBA" id="ARBA00022723"/>
    </source>
</evidence>
<evidence type="ECO:0000313" key="7">
    <source>
        <dbReference type="EMBL" id="CAD8171040.1"/>
    </source>
</evidence>
<feature type="compositionally biased region" description="Low complexity" evidence="5">
    <location>
        <begin position="49"/>
        <end position="72"/>
    </location>
</feature>
<name>A0A8S1V103_9CILI</name>
<dbReference type="EMBL" id="CAJJDO010000054">
    <property type="protein sequence ID" value="CAD8171040.1"/>
    <property type="molecule type" value="Genomic_DNA"/>
</dbReference>
<dbReference type="GO" id="GO:0008270">
    <property type="term" value="F:zinc ion binding"/>
    <property type="evidence" value="ECO:0007669"/>
    <property type="project" value="UniProtKB-KW"/>
</dbReference>
<feature type="region of interest" description="Disordered" evidence="5">
    <location>
        <begin position="49"/>
        <end position="114"/>
    </location>
</feature>
<dbReference type="InterPro" id="IPR011016">
    <property type="entry name" value="Znf_RING-CH"/>
</dbReference>
<proteinExistence type="predicted"/>
<protein>
    <recommendedName>
        <fullName evidence="6">RING-type domain-containing protein</fullName>
    </recommendedName>
</protein>
<reference evidence="7" key="1">
    <citation type="submission" date="2021-01" db="EMBL/GenBank/DDBJ databases">
        <authorList>
            <consortium name="Genoscope - CEA"/>
            <person name="William W."/>
        </authorList>
    </citation>
    <scope>NUCLEOTIDE SEQUENCE</scope>
</reference>
<organism evidence="7 8">
    <name type="scientific">Paramecium pentaurelia</name>
    <dbReference type="NCBI Taxonomy" id="43138"/>
    <lineage>
        <taxon>Eukaryota</taxon>
        <taxon>Sar</taxon>
        <taxon>Alveolata</taxon>
        <taxon>Ciliophora</taxon>
        <taxon>Intramacronucleata</taxon>
        <taxon>Oligohymenophorea</taxon>
        <taxon>Peniculida</taxon>
        <taxon>Parameciidae</taxon>
        <taxon>Paramecium</taxon>
    </lineage>
</organism>
<evidence type="ECO:0000313" key="8">
    <source>
        <dbReference type="Proteomes" id="UP000689195"/>
    </source>
</evidence>
<sequence length="395" mass="47208">MKSENQDYVRCKYCKKRIHQCQMYAHKLECNQSNHPNYQSEIQSRINENQSQFQSQNNHQQQSRLQQSSSRQPVQFVESHIYSSQKDNNSNLNKIINNPRRSDNPEYKNTSQVQRIQQQNINQYNESLLKRTQKKCEYCDQEYPIEILEEHYPLCDTKKLIEQLSIEEYQDENIHEQQNTHHNPYENNDDYIQQQINNQNHIHYNQPQHRNHNQVTRTKVEVLPDGTIRKTIITTNLNTGQVQSQRIITQASQQQQQQQQQHNLFPIFNMGRNQIQRNSLQALMDQILSNPFFSNQTRRGFFFIPMMNHLHQAPQELENLAIIKFVPYDGLSQEYKQCSICINNYEDGEELILLPCIHRFHKKCISEWFKEQSTCPICKTDVTQQEMGFEEDDQE</sequence>
<dbReference type="PANTHER" id="PTHR45931">
    <property type="entry name" value="SI:CH211-59O9.10"/>
    <property type="match status" value="1"/>
</dbReference>
<dbReference type="OrthoDB" id="301470at2759"/>
<dbReference type="AlphaFoldDB" id="A0A8S1V103"/>
<keyword evidence="8" id="KW-1185">Reference proteome</keyword>
<gene>
    <name evidence="7" type="ORF">PPENT_87.1.T0540082</name>
</gene>
<dbReference type="InterPro" id="IPR051834">
    <property type="entry name" value="RING_finger_E3_ligase"/>
</dbReference>
<dbReference type="GO" id="GO:0006511">
    <property type="term" value="P:ubiquitin-dependent protein catabolic process"/>
    <property type="evidence" value="ECO:0007669"/>
    <property type="project" value="TreeGrafter"/>
</dbReference>
<dbReference type="Pfam" id="PF13639">
    <property type="entry name" value="zf-RING_2"/>
    <property type="match status" value="1"/>
</dbReference>
<evidence type="ECO:0000256" key="3">
    <source>
        <dbReference type="ARBA" id="ARBA00022833"/>
    </source>
</evidence>
<comment type="caution">
    <text evidence="7">The sequence shown here is derived from an EMBL/GenBank/DDBJ whole genome shotgun (WGS) entry which is preliminary data.</text>
</comment>
<feature type="domain" description="RING-type" evidence="6">
    <location>
        <begin position="338"/>
        <end position="379"/>
    </location>
</feature>
<dbReference type="InterPro" id="IPR001841">
    <property type="entry name" value="Znf_RING"/>
</dbReference>
<dbReference type="CDD" id="cd16454">
    <property type="entry name" value="RING-H2_PA-TM-RING"/>
    <property type="match status" value="1"/>
</dbReference>
<dbReference type="GO" id="GO:0005634">
    <property type="term" value="C:nucleus"/>
    <property type="evidence" value="ECO:0007669"/>
    <property type="project" value="TreeGrafter"/>
</dbReference>
<accession>A0A8S1V103</accession>
<dbReference type="PROSITE" id="PS50089">
    <property type="entry name" value="ZF_RING_2"/>
    <property type="match status" value="1"/>
</dbReference>
<dbReference type="GO" id="GO:0061630">
    <property type="term" value="F:ubiquitin protein ligase activity"/>
    <property type="evidence" value="ECO:0007669"/>
    <property type="project" value="TreeGrafter"/>
</dbReference>
<keyword evidence="1" id="KW-0479">Metal-binding</keyword>
<evidence type="ECO:0000256" key="5">
    <source>
        <dbReference type="SAM" id="MobiDB-lite"/>
    </source>
</evidence>